<dbReference type="EMBL" id="CM042014">
    <property type="protein sequence ID" value="KAI3720711.1"/>
    <property type="molecule type" value="Genomic_DNA"/>
</dbReference>
<name>A0ACB9BEN9_CICIN</name>
<evidence type="ECO:0000313" key="2">
    <source>
        <dbReference type="Proteomes" id="UP001055811"/>
    </source>
</evidence>
<proteinExistence type="predicted"/>
<protein>
    <submittedName>
        <fullName evidence="1">Uncharacterized protein</fullName>
    </submittedName>
</protein>
<comment type="caution">
    <text evidence="1">The sequence shown here is derived from an EMBL/GenBank/DDBJ whole genome shotgun (WGS) entry which is preliminary data.</text>
</comment>
<sequence length="143" mass="15986">MLITHKIYSFLMQPNLGHKRSTIALTAQLIIGTPGTINKWIAAKKLATSHLKILVFDEVDHMLAEEIVSYETTTIQGALTQEDRDKIVEEFKDVIASFMDTFETEGQATDVLARGFDQAQVNLVGNYVLPVKHDDPMKCTYSG</sequence>
<organism evidence="1 2">
    <name type="scientific">Cichorium intybus</name>
    <name type="common">Chicory</name>
    <dbReference type="NCBI Taxonomy" id="13427"/>
    <lineage>
        <taxon>Eukaryota</taxon>
        <taxon>Viridiplantae</taxon>
        <taxon>Streptophyta</taxon>
        <taxon>Embryophyta</taxon>
        <taxon>Tracheophyta</taxon>
        <taxon>Spermatophyta</taxon>
        <taxon>Magnoliopsida</taxon>
        <taxon>eudicotyledons</taxon>
        <taxon>Gunneridae</taxon>
        <taxon>Pentapetalae</taxon>
        <taxon>asterids</taxon>
        <taxon>campanulids</taxon>
        <taxon>Asterales</taxon>
        <taxon>Asteraceae</taxon>
        <taxon>Cichorioideae</taxon>
        <taxon>Cichorieae</taxon>
        <taxon>Cichoriinae</taxon>
        <taxon>Cichorium</taxon>
    </lineage>
</organism>
<gene>
    <name evidence="1" type="ORF">L2E82_31703</name>
</gene>
<keyword evidence="2" id="KW-1185">Reference proteome</keyword>
<dbReference type="Proteomes" id="UP001055811">
    <property type="component" value="Linkage Group LG06"/>
</dbReference>
<reference evidence="2" key="1">
    <citation type="journal article" date="2022" name="Mol. Ecol. Resour.">
        <title>The genomes of chicory, endive, great burdock and yacon provide insights into Asteraceae palaeo-polyploidization history and plant inulin production.</title>
        <authorList>
            <person name="Fan W."/>
            <person name="Wang S."/>
            <person name="Wang H."/>
            <person name="Wang A."/>
            <person name="Jiang F."/>
            <person name="Liu H."/>
            <person name="Zhao H."/>
            <person name="Xu D."/>
            <person name="Zhang Y."/>
        </authorList>
    </citation>
    <scope>NUCLEOTIDE SEQUENCE [LARGE SCALE GENOMIC DNA]</scope>
    <source>
        <strain evidence="2">cv. Punajuju</strain>
    </source>
</reference>
<reference evidence="1 2" key="2">
    <citation type="journal article" date="2022" name="Mol. Ecol. Resour.">
        <title>The genomes of chicory, endive, great burdock and yacon provide insights into Asteraceae paleo-polyploidization history and plant inulin production.</title>
        <authorList>
            <person name="Fan W."/>
            <person name="Wang S."/>
            <person name="Wang H."/>
            <person name="Wang A."/>
            <person name="Jiang F."/>
            <person name="Liu H."/>
            <person name="Zhao H."/>
            <person name="Xu D."/>
            <person name="Zhang Y."/>
        </authorList>
    </citation>
    <scope>NUCLEOTIDE SEQUENCE [LARGE SCALE GENOMIC DNA]</scope>
    <source>
        <strain evidence="2">cv. Punajuju</strain>
        <tissue evidence="1">Leaves</tissue>
    </source>
</reference>
<accession>A0ACB9BEN9</accession>
<evidence type="ECO:0000313" key="1">
    <source>
        <dbReference type="EMBL" id="KAI3720711.1"/>
    </source>
</evidence>